<gene>
    <name evidence="4" type="ORF">GCM10007053_10120</name>
</gene>
<evidence type="ECO:0000313" key="4">
    <source>
        <dbReference type="EMBL" id="GHD29488.1"/>
    </source>
</evidence>
<dbReference type="AlphaFoldDB" id="A0A919CIX9"/>
<dbReference type="Gene3D" id="3.60.60.10">
    <property type="entry name" value="Penicillin V Acylase, Chain A"/>
    <property type="match status" value="1"/>
</dbReference>
<dbReference type="SUPFAM" id="SSF56235">
    <property type="entry name" value="N-terminal nucleophile aminohydrolases (Ntn hydrolases)"/>
    <property type="match status" value="1"/>
</dbReference>
<proteinExistence type="inferred from homology"/>
<dbReference type="GO" id="GO:0016787">
    <property type="term" value="F:hydrolase activity"/>
    <property type="evidence" value="ECO:0007669"/>
    <property type="project" value="UniProtKB-KW"/>
</dbReference>
<protein>
    <submittedName>
        <fullName evidence="4">Hydrolase</fullName>
    </submittedName>
</protein>
<organism evidence="4 5">
    <name type="scientific">Parahalioglobus pacificus</name>
    <dbReference type="NCBI Taxonomy" id="930806"/>
    <lineage>
        <taxon>Bacteria</taxon>
        <taxon>Pseudomonadati</taxon>
        <taxon>Pseudomonadota</taxon>
        <taxon>Gammaproteobacteria</taxon>
        <taxon>Cellvibrionales</taxon>
        <taxon>Halieaceae</taxon>
        <taxon>Parahalioglobus</taxon>
    </lineage>
</organism>
<evidence type="ECO:0000313" key="5">
    <source>
        <dbReference type="Proteomes" id="UP000644693"/>
    </source>
</evidence>
<dbReference type="CDD" id="cd01902">
    <property type="entry name" value="Ntn_CGH"/>
    <property type="match status" value="1"/>
</dbReference>
<dbReference type="PANTHER" id="PTHR35527">
    <property type="entry name" value="CHOLOYLGLYCINE HYDROLASE"/>
    <property type="match status" value="1"/>
</dbReference>
<feature type="domain" description="Choloylglycine hydrolase/NAAA C-terminal" evidence="3">
    <location>
        <begin position="1"/>
        <end position="273"/>
    </location>
</feature>
<dbReference type="PANTHER" id="PTHR35527:SF2">
    <property type="entry name" value="HYDROLASE"/>
    <property type="match status" value="1"/>
</dbReference>
<dbReference type="Pfam" id="PF02275">
    <property type="entry name" value="CBAH"/>
    <property type="match status" value="1"/>
</dbReference>
<reference evidence="4" key="1">
    <citation type="journal article" date="2014" name="Int. J. Syst. Evol. Microbiol.">
        <title>Complete genome sequence of Corynebacterium casei LMG S-19264T (=DSM 44701T), isolated from a smear-ripened cheese.</title>
        <authorList>
            <consortium name="US DOE Joint Genome Institute (JGI-PGF)"/>
            <person name="Walter F."/>
            <person name="Albersmeier A."/>
            <person name="Kalinowski J."/>
            <person name="Ruckert C."/>
        </authorList>
    </citation>
    <scope>NUCLEOTIDE SEQUENCE</scope>
    <source>
        <strain evidence="4">KCTC 23430</strain>
    </source>
</reference>
<keyword evidence="5" id="KW-1185">Reference proteome</keyword>
<accession>A0A919CIX9</accession>
<dbReference type="InterPro" id="IPR029132">
    <property type="entry name" value="CBAH/NAAA_C"/>
</dbReference>
<evidence type="ECO:0000259" key="3">
    <source>
        <dbReference type="Pfam" id="PF02275"/>
    </source>
</evidence>
<evidence type="ECO:0000256" key="1">
    <source>
        <dbReference type="ARBA" id="ARBA00006625"/>
    </source>
</evidence>
<dbReference type="Proteomes" id="UP000644693">
    <property type="component" value="Unassembled WGS sequence"/>
</dbReference>
<dbReference type="EMBL" id="BMYM01000001">
    <property type="protein sequence ID" value="GHD29488.1"/>
    <property type="molecule type" value="Genomic_DNA"/>
</dbReference>
<reference evidence="4" key="2">
    <citation type="submission" date="2020-09" db="EMBL/GenBank/DDBJ databases">
        <authorList>
            <person name="Sun Q."/>
            <person name="Kim S."/>
        </authorList>
    </citation>
    <scope>NUCLEOTIDE SEQUENCE</scope>
    <source>
        <strain evidence="4">KCTC 23430</strain>
    </source>
</reference>
<dbReference type="InterPro" id="IPR029055">
    <property type="entry name" value="Ntn_hydrolases_N"/>
</dbReference>
<comment type="caution">
    <text evidence="4">The sequence shown here is derived from an EMBL/GenBank/DDBJ whole genome shotgun (WGS) entry which is preliminary data.</text>
</comment>
<keyword evidence="2 4" id="KW-0378">Hydrolase</keyword>
<comment type="similarity">
    <text evidence="1">Belongs to the peptidase C59 family.</text>
</comment>
<sequence length="305" mass="33207">MDWYDDLGSDLWAFPVGMERDGGTGPDAIKWTSKFGSVIVDAYDAASTDGMNNAGLVGNILYLAEADYGDIDSSTKPQLSVGAWLQYVLDNFGSVNDAVTALAKEPFVIVAPELPGGKAASAHLSLADSSGDSAILEYVDGALVIHHDRTYTVMTNSPTFDQQLAINSYWDTVGGLKMLPGTHRASDRFARVSWNLKSAPKVEENQLAVATVFSLIRNISVPLGISDPEKPNIASTLWRTASDTTNKRYYFESAYKPAIFWVDLDKLDLSESSEPSKLSLTENPMLSGEVSTYFQPAEPFQFLAH</sequence>
<evidence type="ECO:0000256" key="2">
    <source>
        <dbReference type="ARBA" id="ARBA00022801"/>
    </source>
</evidence>
<dbReference type="InterPro" id="IPR052193">
    <property type="entry name" value="Peptidase_C59"/>
</dbReference>
<name>A0A919CIX9_9GAMM</name>